<evidence type="ECO:0000259" key="2">
    <source>
        <dbReference type="Pfam" id="PF13649"/>
    </source>
</evidence>
<dbReference type="Gene3D" id="3.40.50.150">
    <property type="entry name" value="Vaccinia Virus protein VP39"/>
    <property type="match status" value="1"/>
</dbReference>
<keyword evidence="1" id="KW-0808">Transferase</keyword>
<gene>
    <name evidence="3" type="ORF">KDL01_07775</name>
</gene>
<evidence type="ECO:0000256" key="1">
    <source>
        <dbReference type="ARBA" id="ARBA00022679"/>
    </source>
</evidence>
<dbReference type="PANTHER" id="PTHR43861">
    <property type="entry name" value="TRANS-ACONITATE 2-METHYLTRANSFERASE-RELATED"/>
    <property type="match status" value="1"/>
</dbReference>
<accession>A0A941IQP7</accession>
<proteinExistence type="predicted"/>
<evidence type="ECO:0000313" key="4">
    <source>
        <dbReference type="Proteomes" id="UP000675781"/>
    </source>
</evidence>
<keyword evidence="4" id="KW-1185">Reference proteome</keyword>
<dbReference type="InterPro" id="IPR029063">
    <property type="entry name" value="SAM-dependent_MTases_sf"/>
</dbReference>
<dbReference type="GO" id="GO:0008168">
    <property type="term" value="F:methyltransferase activity"/>
    <property type="evidence" value="ECO:0007669"/>
    <property type="project" value="UniProtKB-KW"/>
</dbReference>
<dbReference type="EMBL" id="JAGSOG010000023">
    <property type="protein sequence ID" value="MBR7833158.1"/>
    <property type="molecule type" value="Genomic_DNA"/>
</dbReference>
<sequence>MTFTDDDVAQLYDLTNPWAAEQWPGDRFYHALVMAAGSVLDVGCGTGQMLHEARTRGHRGRLAGIDPDVAALRRARRREDVEWVEGKAADIRPHREFDLATMTSHAFQCLLSDEEIRLSLAAIRGALRNGGRFAFETRHPQARAWEQWAVGDSGDIAFSDGRVLRMRYRVEARGDIVELIEVTALADGTVLREDTGSLRFLDVEPLNAFLAEAGFEIEAQYGDWSHGPITLESKEIVTIARAA</sequence>
<dbReference type="CDD" id="cd02440">
    <property type="entry name" value="AdoMet_MTases"/>
    <property type="match status" value="1"/>
</dbReference>
<dbReference type="SUPFAM" id="SSF53335">
    <property type="entry name" value="S-adenosyl-L-methionine-dependent methyltransferases"/>
    <property type="match status" value="1"/>
</dbReference>
<keyword evidence="3" id="KW-0489">Methyltransferase</keyword>
<organism evidence="3 4">
    <name type="scientific">Actinospica durhamensis</name>
    <dbReference type="NCBI Taxonomy" id="1508375"/>
    <lineage>
        <taxon>Bacteria</taxon>
        <taxon>Bacillati</taxon>
        <taxon>Actinomycetota</taxon>
        <taxon>Actinomycetes</taxon>
        <taxon>Catenulisporales</taxon>
        <taxon>Actinospicaceae</taxon>
        <taxon>Actinospica</taxon>
    </lineage>
</organism>
<dbReference type="Proteomes" id="UP000675781">
    <property type="component" value="Unassembled WGS sequence"/>
</dbReference>
<name>A0A941IQP7_9ACTN</name>
<dbReference type="RefSeq" id="WP_212527683.1">
    <property type="nucleotide sequence ID" value="NZ_JAGSOG010000023.1"/>
</dbReference>
<dbReference type="AlphaFoldDB" id="A0A941IQP7"/>
<protein>
    <submittedName>
        <fullName evidence="3">Class I SAM-dependent methyltransferase</fullName>
    </submittedName>
</protein>
<dbReference type="InterPro" id="IPR041698">
    <property type="entry name" value="Methyltransf_25"/>
</dbReference>
<feature type="domain" description="Methyltransferase" evidence="2">
    <location>
        <begin position="39"/>
        <end position="131"/>
    </location>
</feature>
<evidence type="ECO:0000313" key="3">
    <source>
        <dbReference type="EMBL" id="MBR7833158.1"/>
    </source>
</evidence>
<dbReference type="Pfam" id="PF13649">
    <property type="entry name" value="Methyltransf_25"/>
    <property type="match status" value="1"/>
</dbReference>
<comment type="caution">
    <text evidence="3">The sequence shown here is derived from an EMBL/GenBank/DDBJ whole genome shotgun (WGS) entry which is preliminary data.</text>
</comment>
<reference evidence="3" key="1">
    <citation type="submission" date="2021-04" db="EMBL/GenBank/DDBJ databases">
        <title>Genome based classification of Actinospica acidithermotolerans sp. nov., an actinobacterium isolated from an Indonesian hot spring.</title>
        <authorList>
            <person name="Kusuma A.B."/>
            <person name="Putra K.E."/>
            <person name="Nafisah S."/>
            <person name="Loh J."/>
            <person name="Nouioui I."/>
            <person name="Goodfellow M."/>
        </authorList>
    </citation>
    <scope>NUCLEOTIDE SEQUENCE</scope>
    <source>
        <strain evidence="3">CSCA 57</strain>
    </source>
</reference>
<dbReference type="GO" id="GO:0032259">
    <property type="term" value="P:methylation"/>
    <property type="evidence" value="ECO:0007669"/>
    <property type="project" value="UniProtKB-KW"/>
</dbReference>